<comment type="caution">
    <text evidence="2">The sequence shown here is derived from an EMBL/GenBank/DDBJ whole genome shotgun (WGS) entry which is preliminary data.</text>
</comment>
<dbReference type="AlphaFoldDB" id="A0AAV9LV08"/>
<dbReference type="PANTHER" id="PTHR44259:SF43">
    <property type="entry name" value="DUF295 DOMAIN-CONTAINING PROTEIN"/>
    <property type="match status" value="1"/>
</dbReference>
<feature type="domain" description="KIB1-4 beta-propeller" evidence="1">
    <location>
        <begin position="4"/>
        <end position="166"/>
    </location>
</feature>
<proteinExistence type="predicted"/>
<dbReference type="Proteomes" id="UP001311915">
    <property type="component" value="Unassembled WGS sequence"/>
</dbReference>
<evidence type="ECO:0000313" key="3">
    <source>
        <dbReference type="Proteomes" id="UP001311915"/>
    </source>
</evidence>
<keyword evidence="3" id="KW-1185">Reference proteome</keyword>
<protein>
    <recommendedName>
        <fullName evidence="1">KIB1-4 beta-propeller domain-containing protein</fullName>
    </recommendedName>
</protein>
<dbReference type="InterPro" id="IPR005174">
    <property type="entry name" value="KIB1-4_b-propeller"/>
</dbReference>
<evidence type="ECO:0000313" key="2">
    <source>
        <dbReference type="EMBL" id="KAK4728864.1"/>
    </source>
</evidence>
<dbReference type="InterPro" id="IPR050942">
    <property type="entry name" value="F-box_BR-signaling"/>
</dbReference>
<dbReference type="PANTHER" id="PTHR44259">
    <property type="entry name" value="OS07G0183000 PROTEIN-RELATED"/>
    <property type="match status" value="1"/>
</dbReference>
<name>A0AAV9LV08_9SOLN</name>
<sequence length="194" mass="22779">MCFWTKIYTIRSREVTGLIYYKGKFYYVTWNGQIWFFEVAGSRVRQPIVGPRFLIWHREDVRFNQGAVRYYLVELSGALLFVCRYSCGKGCQTYKFKVCELDVTNGHLDEIDTLRDSALFLGFNKSHSFDSSRFIGVKPNYIYFTDDWYEEKDMEYRGGRDMRAYNLEDGSIEAFYVGSSVCCLSPPMWVTPSI</sequence>
<evidence type="ECO:0000259" key="1">
    <source>
        <dbReference type="Pfam" id="PF03478"/>
    </source>
</evidence>
<dbReference type="EMBL" id="JAWPEI010000004">
    <property type="protein sequence ID" value="KAK4728864.1"/>
    <property type="molecule type" value="Genomic_DNA"/>
</dbReference>
<accession>A0AAV9LV08</accession>
<gene>
    <name evidence="2" type="ORF">R3W88_021852</name>
</gene>
<dbReference type="Pfam" id="PF03478">
    <property type="entry name" value="Beta-prop_KIB1-4"/>
    <property type="match status" value="1"/>
</dbReference>
<organism evidence="2 3">
    <name type="scientific">Solanum pinnatisectum</name>
    <name type="common">tansyleaf nightshade</name>
    <dbReference type="NCBI Taxonomy" id="50273"/>
    <lineage>
        <taxon>Eukaryota</taxon>
        <taxon>Viridiplantae</taxon>
        <taxon>Streptophyta</taxon>
        <taxon>Embryophyta</taxon>
        <taxon>Tracheophyta</taxon>
        <taxon>Spermatophyta</taxon>
        <taxon>Magnoliopsida</taxon>
        <taxon>eudicotyledons</taxon>
        <taxon>Gunneridae</taxon>
        <taxon>Pentapetalae</taxon>
        <taxon>asterids</taxon>
        <taxon>lamiids</taxon>
        <taxon>Solanales</taxon>
        <taxon>Solanaceae</taxon>
        <taxon>Solanoideae</taxon>
        <taxon>Solaneae</taxon>
        <taxon>Solanum</taxon>
    </lineage>
</organism>
<reference evidence="2 3" key="1">
    <citation type="submission" date="2023-10" db="EMBL/GenBank/DDBJ databases">
        <title>Genome-Wide Identification Analysis in wild type Solanum Pinnatisectum Reveals Some Genes Defensing Phytophthora Infestans.</title>
        <authorList>
            <person name="Sun C."/>
        </authorList>
    </citation>
    <scope>NUCLEOTIDE SEQUENCE [LARGE SCALE GENOMIC DNA]</scope>
    <source>
        <strain evidence="2">LQN</strain>
        <tissue evidence="2">Leaf</tissue>
    </source>
</reference>